<keyword evidence="1" id="KW-0812">Transmembrane</keyword>
<accession>A0A1D3JGW7</accession>
<reference evidence="2 3" key="1">
    <citation type="submission" date="2016-06" db="EMBL/GenBank/DDBJ databases">
        <authorList>
            <consortium name="Pathogen Informatics"/>
        </authorList>
    </citation>
    <scope>NUCLEOTIDE SEQUENCE [LARGE SCALE GENOMIC DNA]</scope>
</reference>
<dbReference type="EMBL" id="FLRL01000006">
    <property type="protein sequence ID" value="SBT85509.1"/>
    <property type="molecule type" value="Genomic_DNA"/>
</dbReference>
<dbReference type="AlphaFoldDB" id="A0A1D3JGW7"/>
<sequence length="278" mass="32461">MEQNISIIFLIKILMFILIIRMCHFYSDMSRFNKILDENYGFGRKLGIRIYRLLGICIGDIYPYVADLELKIPYKKKKKNKQLFIFDNEKWDEKKKEKLYRNALYKEKLIKKLMKNKCTMLHGSYSHYEKKVMNGLNDNAFFEKMMLINDKDYNKLKRKKYGLRICSLILLFVLVLIVPIVDLSLSNFSSVGKLLNTLCTLVYGTASTSGQQIEGNSGTFWSSTCQLSNLTGIKVFGVLVYCLPIIILGIILILGISSYYKNSIKYKKIRFLEAFNEW</sequence>
<dbReference type="KEGG" id="pmal:PMUG01_00033700"/>
<name>A0A1D3JGW7_PLAMA</name>
<dbReference type="Pfam" id="PF12420">
    <property type="entry name" value="DUF3671"/>
    <property type="match status" value="1"/>
</dbReference>
<proteinExistence type="predicted"/>
<keyword evidence="1" id="KW-1133">Transmembrane helix</keyword>
<dbReference type="GeneID" id="39865797"/>
<evidence type="ECO:0000313" key="2">
    <source>
        <dbReference type="EMBL" id="SBT85509.1"/>
    </source>
</evidence>
<keyword evidence="3" id="KW-1185">Reference proteome</keyword>
<dbReference type="RefSeq" id="XP_028858909.1">
    <property type="nucleotide sequence ID" value="XM_029008132.1"/>
</dbReference>
<dbReference type="Proteomes" id="UP000219813">
    <property type="component" value="Unassembled WGS sequence"/>
</dbReference>
<dbReference type="VEuPathDB" id="PlasmoDB:PmUG01_00033700"/>
<evidence type="ECO:0000256" key="1">
    <source>
        <dbReference type="SAM" id="Phobius"/>
    </source>
</evidence>
<keyword evidence="1" id="KW-0472">Membrane</keyword>
<organism evidence="2 3">
    <name type="scientific">Plasmodium malariae</name>
    <dbReference type="NCBI Taxonomy" id="5858"/>
    <lineage>
        <taxon>Eukaryota</taxon>
        <taxon>Sar</taxon>
        <taxon>Alveolata</taxon>
        <taxon>Apicomplexa</taxon>
        <taxon>Aconoidasida</taxon>
        <taxon>Haemosporida</taxon>
        <taxon>Plasmodiidae</taxon>
        <taxon>Plasmodium</taxon>
        <taxon>Plasmodium (Plasmodium)</taxon>
    </lineage>
</organism>
<feature type="transmembrane region" description="Helical" evidence="1">
    <location>
        <begin position="161"/>
        <end position="181"/>
    </location>
</feature>
<dbReference type="InterPro" id="IPR022139">
    <property type="entry name" value="Fam-L/Fam-M-like_plasmodium"/>
</dbReference>
<evidence type="ECO:0000313" key="3">
    <source>
        <dbReference type="Proteomes" id="UP000219813"/>
    </source>
</evidence>
<evidence type="ECO:0008006" key="4">
    <source>
        <dbReference type="Google" id="ProtNLM"/>
    </source>
</evidence>
<feature type="transmembrane region" description="Helical" evidence="1">
    <location>
        <begin position="238"/>
        <end position="260"/>
    </location>
</feature>
<protein>
    <recommendedName>
        <fullName evidence="4">Fam-l protein</fullName>
    </recommendedName>
</protein>
<feature type="transmembrane region" description="Helical" evidence="1">
    <location>
        <begin position="6"/>
        <end position="26"/>
    </location>
</feature>
<gene>
    <name evidence="2" type="primary">PmUG01_00033700</name>
    <name evidence="2" type="ORF">PMUG01_00033700</name>
</gene>